<sequence>MVKAMKAALGKGSKKKPVKAALGKGSKKPASLLKVSLKAKNLAKLGKLKLSEKVAAVGKEETAEEKQKYDAMSKTDKGLATAMFLVKKEHRKFLTVQDTVSQQSSLVQTEEWKSEHQMLQQFSEDEFYLHMDSGRIQWRQDPWTPNVWNYRDLGDVKKKTAVRSQKQWSMGQEYNPTEEDHDSFQNCRSKDLQQLLQEVQQQGKGKGGKALGKGLSGKGKKNKGKGSGQKALQDGEGQLALQDGKVHEEEETEESRHKALQHAKKARDQMSREGSDLETAIKVAVASKRLTKLAKAEAENTLKECQKYHEALKVVLVKKDKGLSFKGLKELLAEAADAGKAAKEEIKELNQLSRKAASKASKEK</sequence>
<dbReference type="AlphaFoldDB" id="A0A1Q9C510"/>
<accession>A0A1Q9C510</accession>
<gene>
    <name evidence="3" type="ORF">AK812_SmicGene41856</name>
</gene>
<feature type="compositionally biased region" description="Polar residues" evidence="2">
    <location>
        <begin position="162"/>
        <end position="175"/>
    </location>
</feature>
<keyword evidence="4" id="KW-1185">Reference proteome</keyword>
<feature type="region of interest" description="Disordered" evidence="2">
    <location>
        <begin position="161"/>
        <end position="276"/>
    </location>
</feature>
<evidence type="ECO:0000313" key="4">
    <source>
        <dbReference type="Proteomes" id="UP000186817"/>
    </source>
</evidence>
<evidence type="ECO:0000313" key="3">
    <source>
        <dbReference type="EMBL" id="OLP78008.1"/>
    </source>
</evidence>
<dbReference type="OrthoDB" id="470793at2759"/>
<keyword evidence="1" id="KW-0175">Coiled coil</keyword>
<proteinExistence type="predicted"/>
<evidence type="ECO:0000256" key="1">
    <source>
        <dbReference type="SAM" id="Coils"/>
    </source>
</evidence>
<feature type="compositionally biased region" description="Low complexity" evidence="2">
    <location>
        <begin position="192"/>
        <end position="203"/>
    </location>
</feature>
<feature type="region of interest" description="Disordered" evidence="2">
    <location>
        <begin position="1"/>
        <end position="23"/>
    </location>
</feature>
<protein>
    <submittedName>
        <fullName evidence="3">Uncharacterized protein</fullName>
    </submittedName>
</protein>
<organism evidence="3 4">
    <name type="scientific">Symbiodinium microadriaticum</name>
    <name type="common">Dinoflagellate</name>
    <name type="synonym">Zooxanthella microadriatica</name>
    <dbReference type="NCBI Taxonomy" id="2951"/>
    <lineage>
        <taxon>Eukaryota</taxon>
        <taxon>Sar</taxon>
        <taxon>Alveolata</taxon>
        <taxon>Dinophyceae</taxon>
        <taxon>Suessiales</taxon>
        <taxon>Symbiodiniaceae</taxon>
        <taxon>Symbiodinium</taxon>
    </lineage>
</organism>
<dbReference type="Proteomes" id="UP000186817">
    <property type="component" value="Unassembled WGS sequence"/>
</dbReference>
<feature type="compositionally biased region" description="Gly residues" evidence="2">
    <location>
        <begin position="204"/>
        <end position="217"/>
    </location>
</feature>
<reference evidence="3 4" key="1">
    <citation type="submission" date="2016-02" db="EMBL/GenBank/DDBJ databases">
        <title>Genome analysis of coral dinoflagellate symbionts highlights evolutionary adaptations to a symbiotic lifestyle.</title>
        <authorList>
            <person name="Aranda M."/>
            <person name="Li Y."/>
            <person name="Liew Y.J."/>
            <person name="Baumgarten S."/>
            <person name="Simakov O."/>
            <person name="Wilson M."/>
            <person name="Piel J."/>
            <person name="Ashoor H."/>
            <person name="Bougouffa S."/>
            <person name="Bajic V.B."/>
            <person name="Ryu T."/>
            <person name="Ravasi T."/>
            <person name="Bayer T."/>
            <person name="Micklem G."/>
            <person name="Kim H."/>
            <person name="Bhak J."/>
            <person name="Lajeunesse T.C."/>
            <person name="Voolstra C.R."/>
        </authorList>
    </citation>
    <scope>NUCLEOTIDE SEQUENCE [LARGE SCALE GENOMIC DNA]</scope>
    <source>
        <strain evidence="3 4">CCMP2467</strain>
    </source>
</reference>
<dbReference type="EMBL" id="LSRX01001675">
    <property type="protein sequence ID" value="OLP78008.1"/>
    <property type="molecule type" value="Genomic_DNA"/>
</dbReference>
<evidence type="ECO:0000256" key="2">
    <source>
        <dbReference type="SAM" id="MobiDB-lite"/>
    </source>
</evidence>
<comment type="caution">
    <text evidence="3">The sequence shown here is derived from an EMBL/GenBank/DDBJ whole genome shotgun (WGS) entry which is preliminary data.</text>
</comment>
<feature type="coiled-coil region" evidence="1">
    <location>
        <begin position="328"/>
        <end position="355"/>
    </location>
</feature>
<feature type="compositionally biased region" description="Basic and acidic residues" evidence="2">
    <location>
        <begin position="266"/>
        <end position="275"/>
    </location>
</feature>
<name>A0A1Q9C510_SYMMI</name>